<dbReference type="Proteomes" id="UP000562124">
    <property type="component" value="Unassembled WGS sequence"/>
</dbReference>
<gene>
    <name evidence="1" type="ORF">HIR71_12235</name>
</gene>
<comment type="caution">
    <text evidence="1">The sequence shown here is derived from an EMBL/GenBank/DDBJ whole genome shotgun (WGS) entry which is preliminary data.</text>
</comment>
<organism evidence="1 2">
    <name type="scientific">Cellulomonas fimi</name>
    <dbReference type="NCBI Taxonomy" id="1708"/>
    <lineage>
        <taxon>Bacteria</taxon>
        <taxon>Bacillati</taxon>
        <taxon>Actinomycetota</taxon>
        <taxon>Actinomycetes</taxon>
        <taxon>Micrococcales</taxon>
        <taxon>Cellulomonadaceae</taxon>
        <taxon>Cellulomonas</taxon>
    </lineage>
</organism>
<dbReference type="RefSeq" id="WP_169325351.1">
    <property type="nucleotide sequence ID" value="NZ_JABCJJ010000020.1"/>
</dbReference>
<sequence length="228" mass="24218">MALGQQLSPTQTLVTFALWAQRNGYAVGEMHGFSAVHPVHAQGSWHFDTDGGFGKAADINKNGPDERDRLIAALDHAQELGLAVIFARDGVEGVAGKHKNHLHVDVGPFSHLGAQPFTPRGGGDAVTEALQQAVRAVPDQVWGADTDMRLEAVKAASNLMGVSFPHGVEFAQRAVGVVDDGVWGRDSRGAHDRATAAIQRALGRPATGIWDDALVAAYAHARDLRSRA</sequence>
<reference evidence="1 2" key="1">
    <citation type="submission" date="2020-04" db="EMBL/GenBank/DDBJ databases">
        <title>Sequencing and Assembly of C. fimi.</title>
        <authorList>
            <person name="Ramsey A.R."/>
        </authorList>
    </citation>
    <scope>NUCLEOTIDE SEQUENCE [LARGE SCALE GENOMIC DNA]</scope>
    <source>
        <strain evidence="1 2">SB</strain>
    </source>
</reference>
<evidence type="ECO:0000313" key="1">
    <source>
        <dbReference type="EMBL" id="NMR20977.1"/>
    </source>
</evidence>
<keyword evidence="2" id="KW-1185">Reference proteome</keyword>
<protein>
    <submittedName>
        <fullName evidence="1">Uncharacterized protein</fullName>
    </submittedName>
</protein>
<dbReference type="EMBL" id="JABCJJ010000020">
    <property type="protein sequence ID" value="NMR20977.1"/>
    <property type="molecule type" value="Genomic_DNA"/>
</dbReference>
<proteinExistence type="predicted"/>
<dbReference type="AlphaFoldDB" id="A0A7Y0M202"/>
<evidence type="ECO:0000313" key="2">
    <source>
        <dbReference type="Proteomes" id="UP000562124"/>
    </source>
</evidence>
<name>A0A7Y0M202_CELFI</name>
<accession>A0A7Y0M202</accession>